<dbReference type="GO" id="GO:0016172">
    <property type="term" value="F:antifreeze activity"/>
    <property type="evidence" value="ECO:0007669"/>
    <property type="project" value="InterPro"/>
</dbReference>
<feature type="chain" id="PRO_5043439058" description="Secreted protein" evidence="3">
    <location>
        <begin position="22"/>
        <end position="85"/>
    </location>
</feature>
<dbReference type="Proteomes" id="UP000735302">
    <property type="component" value="Unassembled WGS sequence"/>
</dbReference>
<feature type="signal peptide" evidence="3">
    <location>
        <begin position="1"/>
        <end position="21"/>
    </location>
</feature>
<evidence type="ECO:0008006" key="6">
    <source>
        <dbReference type="Google" id="ProtNLM"/>
    </source>
</evidence>
<keyword evidence="3" id="KW-0732">Signal</keyword>
<keyword evidence="2" id="KW-0047">Antifreeze protein</keyword>
<reference evidence="4 5" key="1">
    <citation type="journal article" date="2021" name="Elife">
        <title>Chloroplast acquisition without the gene transfer in kleptoplastic sea slugs, Plakobranchus ocellatus.</title>
        <authorList>
            <person name="Maeda T."/>
            <person name="Takahashi S."/>
            <person name="Yoshida T."/>
            <person name="Shimamura S."/>
            <person name="Takaki Y."/>
            <person name="Nagai Y."/>
            <person name="Toyoda A."/>
            <person name="Suzuki Y."/>
            <person name="Arimoto A."/>
            <person name="Ishii H."/>
            <person name="Satoh N."/>
            <person name="Nishiyama T."/>
            <person name="Hasebe M."/>
            <person name="Maruyama T."/>
            <person name="Minagawa J."/>
            <person name="Obokata J."/>
            <person name="Shigenobu S."/>
        </authorList>
    </citation>
    <scope>NUCLEOTIDE SEQUENCE [LARGE SCALE GENOMIC DNA]</scope>
</reference>
<evidence type="ECO:0000313" key="5">
    <source>
        <dbReference type="Proteomes" id="UP000735302"/>
    </source>
</evidence>
<evidence type="ECO:0000313" key="4">
    <source>
        <dbReference type="EMBL" id="GFN86249.1"/>
    </source>
</evidence>
<evidence type="ECO:0000256" key="1">
    <source>
        <dbReference type="ARBA" id="ARBA00006358"/>
    </source>
</evidence>
<evidence type="ECO:0000256" key="3">
    <source>
        <dbReference type="SAM" id="SignalP"/>
    </source>
</evidence>
<comment type="caution">
    <text evidence="4">The sequence shown here is derived from an EMBL/GenBank/DDBJ whole genome shotgun (WGS) entry which is preliminary data.</text>
</comment>
<name>A0AAV3YTW5_9GAST</name>
<keyword evidence="5" id="KW-1185">Reference proteome</keyword>
<comment type="similarity">
    <text evidence="1">Belongs to the type-I AFP family.</text>
</comment>
<dbReference type="AlphaFoldDB" id="A0AAV3YTW5"/>
<gene>
    <name evidence="4" type="ORF">PoB_001275500</name>
</gene>
<proteinExistence type="inferred from homology"/>
<organism evidence="4 5">
    <name type="scientific">Plakobranchus ocellatus</name>
    <dbReference type="NCBI Taxonomy" id="259542"/>
    <lineage>
        <taxon>Eukaryota</taxon>
        <taxon>Metazoa</taxon>
        <taxon>Spiralia</taxon>
        <taxon>Lophotrochozoa</taxon>
        <taxon>Mollusca</taxon>
        <taxon>Gastropoda</taxon>
        <taxon>Heterobranchia</taxon>
        <taxon>Euthyneura</taxon>
        <taxon>Panpulmonata</taxon>
        <taxon>Sacoglossa</taxon>
        <taxon>Placobranchoidea</taxon>
        <taxon>Plakobranchidae</taxon>
        <taxon>Plakobranchus</taxon>
    </lineage>
</organism>
<dbReference type="PRINTS" id="PR00308">
    <property type="entry name" value="ANTIFREEZEI"/>
</dbReference>
<evidence type="ECO:0000256" key="2">
    <source>
        <dbReference type="ARBA" id="ARBA00023076"/>
    </source>
</evidence>
<dbReference type="EMBL" id="BLXT01001503">
    <property type="protein sequence ID" value="GFN86249.1"/>
    <property type="molecule type" value="Genomic_DNA"/>
</dbReference>
<sequence length="85" mass="8480">MITHAGAAAAAAAAAAATAAAAAAAAAATAAAAAAAHACSTDTHLIVLGIRTLRSFANCFPHRFYFRRILRALATPFSAGRLEDQ</sequence>
<dbReference type="InterPro" id="IPR000104">
    <property type="entry name" value="Antifreeze_1"/>
</dbReference>
<accession>A0AAV3YTW5</accession>
<protein>
    <recommendedName>
        <fullName evidence="6">Secreted protein</fullName>
    </recommendedName>
</protein>